<dbReference type="AlphaFoldDB" id="A0A0D0D4Z5"/>
<dbReference type="OrthoDB" id="245563at2759"/>
<gene>
    <name evidence="1" type="ORF">PAXRUDRAFT_19295</name>
</gene>
<reference evidence="2" key="2">
    <citation type="submission" date="2015-01" db="EMBL/GenBank/DDBJ databases">
        <title>Evolutionary Origins and Diversification of the Mycorrhizal Mutualists.</title>
        <authorList>
            <consortium name="DOE Joint Genome Institute"/>
            <consortium name="Mycorrhizal Genomics Consortium"/>
            <person name="Kohler A."/>
            <person name="Kuo A."/>
            <person name="Nagy L.G."/>
            <person name="Floudas D."/>
            <person name="Copeland A."/>
            <person name="Barry K.W."/>
            <person name="Cichocki N."/>
            <person name="Veneault-Fourrey C."/>
            <person name="LaButti K."/>
            <person name="Lindquist E.A."/>
            <person name="Lipzen A."/>
            <person name="Lundell T."/>
            <person name="Morin E."/>
            <person name="Murat C."/>
            <person name="Riley R."/>
            <person name="Ohm R."/>
            <person name="Sun H."/>
            <person name="Tunlid A."/>
            <person name="Henrissat B."/>
            <person name="Grigoriev I.V."/>
            <person name="Hibbett D.S."/>
            <person name="Martin F."/>
        </authorList>
    </citation>
    <scope>NUCLEOTIDE SEQUENCE [LARGE SCALE GENOMIC DNA]</scope>
    <source>
        <strain evidence="2">Ve08.2h10</strain>
    </source>
</reference>
<dbReference type="EMBL" id="KN828360">
    <property type="protein sequence ID" value="KIK75084.1"/>
    <property type="molecule type" value="Genomic_DNA"/>
</dbReference>
<evidence type="ECO:0000313" key="2">
    <source>
        <dbReference type="Proteomes" id="UP000054538"/>
    </source>
</evidence>
<organism evidence="1 2">
    <name type="scientific">Paxillus rubicundulus Ve08.2h10</name>
    <dbReference type="NCBI Taxonomy" id="930991"/>
    <lineage>
        <taxon>Eukaryota</taxon>
        <taxon>Fungi</taxon>
        <taxon>Dikarya</taxon>
        <taxon>Basidiomycota</taxon>
        <taxon>Agaricomycotina</taxon>
        <taxon>Agaricomycetes</taxon>
        <taxon>Agaricomycetidae</taxon>
        <taxon>Boletales</taxon>
        <taxon>Paxilineae</taxon>
        <taxon>Paxillaceae</taxon>
        <taxon>Paxillus</taxon>
    </lineage>
</organism>
<dbReference type="HOGENOM" id="CLU_1390653_0_0_1"/>
<keyword evidence="2" id="KW-1185">Reference proteome</keyword>
<dbReference type="InParanoid" id="A0A0D0D4Z5"/>
<name>A0A0D0D4Z5_9AGAM</name>
<proteinExistence type="predicted"/>
<protein>
    <submittedName>
        <fullName evidence="1">Unplaced genomic scaffold scaffold_3538, whole genome shotgun sequence</fullName>
    </submittedName>
</protein>
<dbReference type="Proteomes" id="UP000054538">
    <property type="component" value="Unassembled WGS sequence"/>
</dbReference>
<dbReference type="STRING" id="930991.A0A0D0D4Z5"/>
<evidence type="ECO:0000313" key="1">
    <source>
        <dbReference type="EMBL" id="KIK75084.1"/>
    </source>
</evidence>
<sequence length="196" mass="21597">MREFYKLTRVLPKEVIEVAEDCVAASFGRFGKGKALQEKLQHGRCRSHTFLGGGSDSEEEGLNEYGFTNNDMQELVSQGVKPWDDDAYVGVGVMQSGVDRGDICISAPPDSFRLDIACYRDAMMHRYHTSSKVWMENFGTRKTKAAVADSIKNPGFGLCSSRPWDAHSGREVRHAAYKALLDAKAAGQVRSVGVSN</sequence>
<reference evidence="1 2" key="1">
    <citation type="submission" date="2014-04" db="EMBL/GenBank/DDBJ databases">
        <authorList>
            <consortium name="DOE Joint Genome Institute"/>
            <person name="Kuo A."/>
            <person name="Kohler A."/>
            <person name="Jargeat P."/>
            <person name="Nagy L.G."/>
            <person name="Floudas D."/>
            <person name="Copeland A."/>
            <person name="Barry K.W."/>
            <person name="Cichocki N."/>
            <person name="Veneault-Fourrey C."/>
            <person name="LaButti K."/>
            <person name="Lindquist E.A."/>
            <person name="Lipzen A."/>
            <person name="Lundell T."/>
            <person name="Morin E."/>
            <person name="Murat C."/>
            <person name="Sun H."/>
            <person name="Tunlid A."/>
            <person name="Henrissat B."/>
            <person name="Grigoriev I.V."/>
            <person name="Hibbett D.S."/>
            <person name="Martin F."/>
            <person name="Nordberg H.P."/>
            <person name="Cantor M.N."/>
            <person name="Hua S.X."/>
        </authorList>
    </citation>
    <scope>NUCLEOTIDE SEQUENCE [LARGE SCALE GENOMIC DNA]</scope>
    <source>
        <strain evidence="1 2">Ve08.2h10</strain>
    </source>
</reference>
<accession>A0A0D0D4Z5</accession>